<dbReference type="RefSeq" id="WP_013494001.1">
    <property type="nucleotide sequence ID" value="NC_014830.1"/>
</dbReference>
<accession>E6SD71</accession>
<proteinExistence type="predicted"/>
<sequence>MTASDLPGPPDVSGSLDPGTGGGAVLLEAQDVSVAFGGVIALREVSLEVRAGEVLGVIGPNGAGKTTLFNVACGFVRPDAGAISWKGRRLDRLQTHQLAGLGIGRTLQGLGLFHRMTVLENVMVGADRHARAGFLSGLLALSRGAKDERSLRDRAMAVLEELGIAAEASRHPEGLPYPVRKRVALARAMVGEPELLLLDEPASGLSNTEMDELAELIAHLRRSRSVMLVEHHMDLVMAVCDRLVVLDFGRVIASGRPDEVRDDPGVLAAYLGEASAPGAPAARRG</sequence>
<dbReference type="SUPFAM" id="SSF52540">
    <property type="entry name" value="P-loop containing nucleoside triphosphate hydrolases"/>
    <property type="match status" value="1"/>
</dbReference>
<dbReference type="GO" id="GO:0016887">
    <property type="term" value="F:ATP hydrolysis activity"/>
    <property type="evidence" value="ECO:0007669"/>
    <property type="project" value="InterPro"/>
</dbReference>
<dbReference type="Pfam" id="PF12399">
    <property type="entry name" value="BCA_ABC_TP_C"/>
    <property type="match status" value="1"/>
</dbReference>
<dbReference type="GO" id="GO:0005524">
    <property type="term" value="F:ATP binding"/>
    <property type="evidence" value="ECO:0007669"/>
    <property type="project" value="UniProtKB-KW"/>
</dbReference>
<dbReference type="InterPro" id="IPR051120">
    <property type="entry name" value="ABC_AA/LPS_Transport"/>
</dbReference>
<dbReference type="InterPro" id="IPR003593">
    <property type="entry name" value="AAA+_ATPase"/>
</dbReference>
<dbReference type="CDD" id="cd03219">
    <property type="entry name" value="ABC_Mj1267_LivG_branched"/>
    <property type="match status" value="1"/>
</dbReference>
<dbReference type="HOGENOM" id="CLU_000604_1_2_11"/>
<gene>
    <name evidence="5" type="ordered locus">Intca_3205</name>
</gene>
<dbReference type="PANTHER" id="PTHR45772:SF9">
    <property type="entry name" value="CONSERVED COMPONENT OF ABC TRANSPORTER FOR NATURAL AMINO ACIDS"/>
    <property type="match status" value="1"/>
</dbReference>
<dbReference type="eggNOG" id="COG0411">
    <property type="taxonomic scope" value="Bacteria"/>
</dbReference>
<dbReference type="EMBL" id="CP002343">
    <property type="protein sequence ID" value="ADU49689.1"/>
    <property type="molecule type" value="Genomic_DNA"/>
</dbReference>
<evidence type="ECO:0000256" key="3">
    <source>
        <dbReference type="ARBA" id="ARBA00022840"/>
    </source>
</evidence>
<feature type="domain" description="ABC transporter" evidence="4">
    <location>
        <begin position="27"/>
        <end position="273"/>
    </location>
</feature>
<dbReference type="AlphaFoldDB" id="E6SD71"/>
<dbReference type="FunFam" id="3.40.50.300:FF:000421">
    <property type="entry name" value="Branched-chain amino acid ABC transporter ATP-binding protein"/>
    <property type="match status" value="1"/>
</dbReference>
<keyword evidence="2" id="KW-0547">Nucleotide-binding</keyword>
<dbReference type="PANTHER" id="PTHR45772">
    <property type="entry name" value="CONSERVED COMPONENT OF ABC TRANSPORTER FOR NATURAL AMINO ACIDS-RELATED"/>
    <property type="match status" value="1"/>
</dbReference>
<keyword evidence="6" id="KW-1185">Reference proteome</keyword>
<evidence type="ECO:0000256" key="2">
    <source>
        <dbReference type="ARBA" id="ARBA00022741"/>
    </source>
</evidence>
<dbReference type="InterPro" id="IPR032823">
    <property type="entry name" value="BCA_ABC_TP_C"/>
</dbReference>
<name>E6SD71_INTC7</name>
<keyword evidence="3 5" id="KW-0067">ATP-binding</keyword>
<evidence type="ECO:0000313" key="6">
    <source>
        <dbReference type="Proteomes" id="UP000008914"/>
    </source>
</evidence>
<keyword evidence="1" id="KW-0813">Transport</keyword>
<evidence type="ECO:0000259" key="4">
    <source>
        <dbReference type="PROSITE" id="PS50893"/>
    </source>
</evidence>
<dbReference type="InterPro" id="IPR003439">
    <property type="entry name" value="ABC_transporter-like_ATP-bd"/>
</dbReference>
<dbReference type="InterPro" id="IPR027417">
    <property type="entry name" value="P-loop_NTPase"/>
</dbReference>
<dbReference type="Pfam" id="PF00005">
    <property type="entry name" value="ABC_tran"/>
    <property type="match status" value="1"/>
</dbReference>
<reference evidence="5 6" key="1">
    <citation type="journal article" date="2010" name="Stand. Genomic Sci.">
        <title>Complete genome sequence of Intrasporangium calvum type strain (7 KIP).</title>
        <authorList>
            <person name="Del Rio T.G."/>
            <person name="Chertkov O."/>
            <person name="Yasawong M."/>
            <person name="Lucas S."/>
            <person name="Deshpande S."/>
            <person name="Cheng J.F."/>
            <person name="Detter C."/>
            <person name="Tapia R."/>
            <person name="Han C."/>
            <person name="Goodwin L."/>
            <person name="Pitluck S."/>
            <person name="Liolios K."/>
            <person name="Ivanova N."/>
            <person name="Mavromatis K."/>
            <person name="Pati A."/>
            <person name="Chen A."/>
            <person name="Palaniappan K."/>
            <person name="Land M."/>
            <person name="Hauser L."/>
            <person name="Chang Y.J."/>
            <person name="Jeffries C.D."/>
            <person name="Rohde M."/>
            <person name="Pukall R."/>
            <person name="Sikorski J."/>
            <person name="Goker M."/>
            <person name="Woyke T."/>
            <person name="Bristow J."/>
            <person name="Eisen J.A."/>
            <person name="Markowitz V."/>
            <person name="Hugenholtz P."/>
            <person name="Kyrpides N.C."/>
            <person name="Klenk H.P."/>
            <person name="Lapidus A."/>
        </authorList>
    </citation>
    <scope>NUCLEOTIDE SEQUENCE [LARGE SCALE GENOMIC DNA]</scope>
    <source>
        <strain evidence="6">ATCC 23552 / DSM 43043 / JCM 3097 / NBRC 12989 / 7 KIP</strain>
    </source>
</reference>
<dbReference type="Gene3D" id="3.40.50.300">
    <property type="entry name" value="P-loop containing nucleotide triphosphate hydrolases"/>
    <property type="match status" value="1"/>
</dbReference>
<dbReference type="PROSITE" id="PS50893">
    <property type="entry name" value="ABC_TRANSPORTER_2"/>
    <property type="match status" value="1"/>
</dbReference>
<evidence type="ECO:0000256" key="1">
    <source>
        <dbReference type="ARBA" id="ARBA00022448"/>
    </source>
</evidence>
<dbReference type="SMART" id="SM00382">
    <property type="entry name" value="AAA"/>
    <property type="match status" value="1"/>
</dbReference>
<organism evidence="5 6">
    <name type="scientific">Intrasporangium calvum (strain ATCC 23552 / DSM 43043 / JCM 3097 / NBRC 12989 / NCIMB 10167 / NRRL B-3866 / 7 KIP)</name>
    <dbReference type="NCBI Taxonomy" id="710696"/>
    <lineage>
        <taxon>Bacteria</taxon>
        <taxon>Bacillati</taxon>
        <taxon>Actinomycetota</taxon>
        <taxon>Actinomycetes</taxon>
        <taxon>Micrococcales</taxon>
        <taxon>Intrasporangiaceae</taxon>
        <taxon>Intrasporangium</taxon>
    </lineage>
</organism>
<dbReference type="Proteomes" id="UP000008914">
    <property type="component" value="Chromosome"/>
</dbReference>
<dbReference type="GO" id="GO:0005886">
    <property type="term" value="C:plasma membrane"/>
    <property type="evidence" value="ECO:0007669"/>
    <property type="project" value="TreeGrafter"/>
</dbReference>
<protein>
    <submittedName>
        <fullName evidence="5">Amino acid/amide ABC transporter ATP-binding protein 1, HAAT family</fullName>
    </submittedName>
</protein>
<dbReference type="STRING" id="710696.Intca_3205"/>
<evidence type="ECO:0000313" key="5">
    <source>
        <dbReference type="EMBL" id="ADU49689.1"/>
    </source>
</evidence>
<dbReference type="KEGG" id="ica:Intca_3205"/>